<name>A0A0V1KGR5_9BILA</name>
<dbReference type="EMBL" id="JYDW01003156">
    <property type="protein sequence ID" value="KRZ46490.1"/>
    <property type="molecule type" value="Genomic_DNA"/>
</dbReference>
<protein>
    <submittedName>
        <fullName evidence="1">Uncharacterized protein</fullName>
    </submittedName>
</protein>
<evidence type="ECO:0000313" key="1">
    <source>
        <dbReference type="EMBL" id="KRZ46490.1"/>
    </source>
</evidence>
<dbReference type="Proteomes" id="UP000054721">
    <property type="component" value="Unassembled WGS sequence"/>
</dbReference>
<reference evidence="1 2" key="1">
    <citation type="submission" date="2015-05" db="EMBL/GenBank/DDBJ databases">
        <title>Evolution of Trichinella species and genotypes.</title>
        <authorList>
            <person name="Korhonen P.K."/>
            <person name="Edoardo P."/>
            <person name="Giuseppe L.R."/>
            <person name="Gasser R.B."/>
        </authorList>
    </citation>
    <scope>NUCLEOTIDE SEQUENCE [LARGE SCALE GENOMIC DNA]</scope>
    <source>
        <strain evidence="1">ISS10</strain>
    </source>
</reference>
<organism evidence="1 2">
    <name type="scientific">Trichinella nativa</name>
    <dbReference type="NCBI Taxonomy" id="6335"/>
    <lineage>
        <taxon>Eukaryota</taxon>
        <taxon>Metazoa</taxon>
        <taxon>Ecdysozoa</taxon>
        <taxon>Nematoda</taxon>
        <taxon>Enoplea</taxon>
        <taxon>Dorylaimia</taxon>
        <taxon>Trichinellida</taxon>
        <taxon>Trichinellidae</taxon>
        <taxon>Trichinella</taxon>
    </lineage>
</organism>
<gene>
    <name evidence="1" type="ORF">T02_9029</name>
</gene>
<keyword evidence="2" id="KW-1185">Reference proteome</keyword>
<sequence length="49" mass="5755">MRKQGEKSECSWPPLSSLYRMLTQVLAYQETLHNIRVNTPTVDERWSSS</sequence>
<dbReference type="AlphaFoldDB" id="A0A0V1KGR5"/>
<evidence type="ECO:0000313" key="2">
    <source>
        <dbReference type="Proteomes" id="UP000054721"/>
    </source>
</evidence>
<proteinExistence type="predicted"/>
<accession>A0A0V1KGR5</accession>
<comment type="caution">
    <text evidence="1">The sequence shown here is derived from an EMBL/GenBank/DDBJ whole genome shotgun (WGS) entry which is preliminary data.</text>
</comment>